<keyword evidence="1" id="KW-1133">Transmembrane helix</keyword>
<reference evidence="3" key="2">
    <citation type="submission" date="2015-05" db="EMBL/GenBank/DDBJ databases">
        <title>Complete genome sequence of Corynebacterium uterequi DSM 45634, isolated from the uterus of a maiden mare.</title>
        <authorList>
            <person name="Ruckert C."/>
            <person name="Albersmeier A."/>
            <person name="Winkler A."/>
            <person name="Tauch A."/>
        </authorList>
    </citation>
    <scope>NUCLEOTIDE SEQUENCE [LARGE SCALE GENOMIC DNA]</scope>
    <source>
        <strain evidence="3">DSM 45634</strain>
    </source>
</reference>
<gene>
    <name evidence="2" type="ORF">CUTER_01260</name>
</gene>
<protein>
    <recommendedName>
        <fullName evidence="4">DUF2127 domain-containing protein</fullName>
    </recommendedName>
</protein>
<sequence>MLRLWAAAVGAELIHQIISIISGFLDPSELLAASKESLSDNPQFADMPDAMLRLSVYVSIGLLGLLNLAIVGGLGAAVVLISRRGRTAPGAQRLLIVFSIFWAVRGLVILTAQATYPGLPDWLVLLDGSLQIIIAVAGVLGIIFARKPETVSYFDVDRGDER</sequence>
<evidence type="ECO:0000313" key="3">
    <source>
        <dbReference type="Proteomes" id="UP000035548"/>
    </source>
</evidence>
<dbReference type="STRING" id="1072256.CUTER_01260"/>
<accession>A0A0G3HGL9</accession>
<feature type="transmembrane region" description="Helical" evidence="1">
    <location>
        <begin position="94"/>
        <end position="116"/>
    </location>
</feature>
<feature type="transmembrane region" description="Helical" evidence="1">
    <location>
        <begin position="122"/>
        <end position="145"/>
    </location>
</feature>
<proteinExistence type="predicted"/>
<keyword evidence="1" id="KW-0472">Membrane</keyword>
<organism evidence="2 3">
    <name type="scientific">Corynebacterium uterequi</name>
    <dbReference type="NCBI Taxonomy" id="1072256"/>
    <lineage>
        <taxon>Bacteria</taxon>
        <taxon>Bacillati</taxon>
        <taxon>Actinomycetota</taxon>
        <taxon>Actinomycetes</taxon>
        <taxon>Mycobacteriales</taxon>
        <taxon>Corynebacteriaceae</taxon>
        <taxon>Corynebacterium</taxon>
    </lineage>
</organism>
<evidence type="ECO:0000313" key="2">
    <source>
        <dbReference type="EMBL" id="AKK10272.1"/>
    </source>
</evidence>
<dbReference type="EMBL" id="CP011546">
    <property type="protein sequence ID" value="AKK10272.1"/>
    <property type="molecule type" value="Genomic_DNA"/>
</dbReference>
<name>A0A0G3HGL9_9CORY</name>
<reference evidence="2 3" key="1">
    <citation type="journal article" date="2015" name="Genome Announc.">
        <title>Virulence Factor Genes Detected in the Complete Genome Sequence of Corynebacterium uterequi DSM 45634, Isolated from the Uterus of a Maiden Mare.</title>
        <authorList>
            <person name="Ruckert C."/>
            <person name="Kriete M."/>
            <person name="Jaenicke S."/>
            <person name="Winkler A."/>
            <person name="Tauch A."/>
        </authorList>
    </citation>
    <scope>NUCLEOTIDE SEQUENCE [LARGE SCALE GENOMIC DNA]</scope>
    <source>
        <strain evidence="2 3">DSM 45634</strain>
    </source>
</reference>
<evidence type="ECO:0008006" key="4">
    <source>
        <dbReference type="Google" id="ProtNLM"/>
    </source>
</evidence>
<keyword evidence="3" id="KW-1185">Reference proteome</keyword>
<dbReference type="PATRIC" id="fig|1072256.5.peg.242"/>
<feature type="transmembrane region" description="Helical" evidence="1">
    <location>
        <begin position="56"/>
        <end position="82"/>
    </location>
</feature>
<dbReference type="AlphaFoldDB" id="A0A0G3HGL9"/>
<keyword evidence="1" id="KW-0812">Transmembrane</keyword>
<dbReference type="KEGG" id="cut:CUTER_01260"/>
<evidence type="ECO:0000256" key="1">
    <source>
        <dbReference type="SAM" id="Phobius"/>
    </source>
</evidence>
<dbReference type="Proteomes" id="UP000035548">
    <property type="component" value="Chromosome"/>
</dbReference>